<dbReference type="Proteomes" id="UP000191153">
    <property type="component" value="Unassembled WGS sequence"/>
</dbReference>
<dbReference type="PANTHER" id="PTHR11735">
    <property type="entry name" value="TRNA N6-ADENOSINE THREONYLCARBAMOYLTRANSFERASE"/>
    <property type="match status" value="1"/>
</dbReference>
<protein>
    <submittedName>
        <fullName evidence="2">N6-L-threonylcarbamoyladenine synthase</fullName>
    </submittedName>
</protein>
<dbReference type="Pfam" id="PF00814">
    <property type="entry name" value="TsaD"/>
    <property type="match status" value="1"/>
</dbReference>
<dbReference type="NCBIfam" id="TIGR03725">
    <property type="entry name" value="T6A_YeaZ"/>
    <property type="match status" value="1"/>
</dbReference>
<evidence type="ECO:0000259" key="1">
    <source>
        <dbReference type="Pfam" id="PF00814"/>
    </source>
</evidence>
<accession>A0A1T4KWM3</accession>
<proteinExistence type="predicted"/>
<dbReference type="OrthoDB" id="9784166at2"/>
<dbReference type="GO" id="GO:0005829">
    <property type="term" value="C:cytosol"/>
    <property type="evidence" value="ECO:0007669"/>
    <property type="project" value="TreeGrafter"/>
</dbReference>
<dbReference type="Gene3D" id="3.30.420.40">
    <property type="match status" value="2"/>
</dbReference>
<dbReference type="InterPro" id="IPR043129">
    <property type="entry name" value="ATPase_NBD"/>
</dbReference>
<dbReference type="InterPro" id="IPR022496">
    <property type="entry name" value="T6A_TsaB"/>
</dbReference>
<name>A0A1T4KWM3_9FUSO</name>
<dbReference type="RefSeq" id="WP_078693164.1">
    <property type="nucleotide sequence ID" value="NZ_FUWX01000005.1"/>
</dbReference>
<keyword evidence="3" id="KW-1185">Reference proteome</keyword>
<feature type="domain" description="Gcp-like" evidence="1">
    <location>
        <begin position="32"/>
        <end position="149"/>
    </location>
</feature>
<gene>
    <name evidence="2" type="ORF">SAMN02745174_00631</name>
</gene>
<sequence>MLVLAIDTCTKIGSVALVDSSEGLIGEININAKQNHSDLIMEAVDSLFKLTKKTVKDVDKIAVSIGPGSFTGIRIGVGIGKGLAYSLNKPIAGINELDLIGHNTGVRGEKVLAMIDARKERVFYGLYEFVNEELTLLGEYGAEELREILPKIDGKVLCLGDGALIYKNLIEEILGERALFNVGVNSLPRAGVLGELAFNKEDNLFTLEPYYVNKSQAEREKESRN</sequence>
<dbReference type="STRING" id="180163.SAMN02745174_00631"/>
<evidence type="ECO:0000313" key="3">
    <source>
        <dbReference type="Proteomes" id="UP000191153"/>
    </source>
</evidence>
<dbReference type="InterPro" id="IPR000905">
    <property type="entry name" value="Gcp-like_dom"/>
</dbReference>
<dbReference type="EMBL" id="FUWX01000005">
    <property type="protein sequence ID" value="SJZ46819.1"/>
    <property type="molecule type" value="Genomic_DNA"/>
</dbReference>
<dbReference type="GO" id="GO:0002949">
    <property type="term" value="P:tRNA threonylcarbamoyladenosine modification"/>
    <property type="evidence" value="ECO:0007669"/>
    <property type="project" value="InterPro"/>
</dbReference>
<dbReference type="CDD" id="cd24032">
    <property type="entry name" value="ASKHA_NBD_TsaB"/>
    <property type="match status" value="1"/>
</dbReference>
<dbReference type="SUPFAM" id="SSF53067">
    <property type="entry name" value="Actin-like ATPase domain"/>
    <property type="match status" value="2"/>
</dbReference>
<reference evidence="2 3" key="1">
    <citation type="submission" date="2017-02" db="EMBL/GenBank/DDBJ databases">
        <authorList>
            <person name="Peterson S.W."/>
        </authorList>
    </citation>
    <scope>NUCLEOTIDE SEQUENCE [LARGE SCALE GENOMIC DNA]</scope>
    <source>
        <strain evidence="2 3">ATCC 700028</strain>
    </source>
</reference>
<evidence type="ECO:0000313" key="2">
    <source>
        <dbReference type="EMBL" id="SJZ46819.1"/>
    </source>
</evidence>
<organism evidence="2 3">
    <name type="scientific">Cetobacterium ceti</name>
    <dbReference type="NCBI Taxonomy" id="180163"/>
    <lineage>
        <taxon>Bacteria</taxon>
        <taxon>Fusobacteriati</taxon>
        <taxon>Fusobacteriota</taxon>
        <taxon>Fusobacteriia</taxon>
        <taxon>Fusobacteriales</taxon>
        <taxon>Fusobacteriaceae</taxon>
        <taxon>Cetobacterium</taxon>
    </lineage>
</organism>
<dbReference type="AlphaFoldDB" id="A0A1T4KWM3"/>
<dbReference type="PANTHER" id="PTHR11735:SF11">
    <property type="entry name" value="TRNA THREONYLCARBAMOYLADENOSINE BIOSYNTHESIS PROTEIN TSAB"/>
    <property type="match status" value="1"/>
</dbReference>